<reference evidence="2 3" key="1">
    <citation type="submission" date="2018-10" db="EMBL/GenBank/DDBJ databases">
        <title>A high-quality apple genome assembly.</title>
        <authorList>
            <person name="Hu J."/>
        </authorList>
    </citation>
    <scope>NUCLEOTIDE SEQUENCE [LARGE SCALE GENOMIC DNA]</scope>
    <source>
        <strain evidence="3">cv. HFTH1</strain>
        <tissue evidence="2">Young leaf</tissue>
    </source>
</reference>
<keyword evidence="1" id="KW-1133">Transmembrane helix</keyword>
<evidence type="ECO:0000256" key="1">
    <source>
        <dbReference type="SAM" id="Phobius"/>
    </source>
</evidence>
<accession>A0A498IDH5</accession>
<evidence type="ECO:0000313" key="2">
    <source>
        <dbReference type="EMBL" id="RXH81708.1"/>
    </source>
</evidence>
<keyword evidence="1" id="KW-0472">Membrane</keyword>
<evidence type="ECO:0000313" key="3">
    <source>
        <dbReference type="Proteomes" id="UP000290289"/>
    </source>
</evidence>
<gene>
    <name evidence="2" type="ORF">DVH24_035129</name>
</gene>
<dbReference type="AlphaFoldDB" id="A0A498IDH5"/>
<organism evidence="2 3">
    <name type="scientific">Malus domestica</name>
    <name type="common">Apple</name>
    <name type="synonym">Pyrus malus</name>
    <dbReference type="NCBI Taxonomy" id="3750"/>
    <lineage>
        <taxon>Eukaryota</taxon>
        <taxon>Viridiplantae</taxon>
        <taxon>Streptophyta</taxon>
        <taxon>Embryophyta</taxon>
        <taxon>Tracheophyta</taxon>
        <taxon>Spermatophyta</taxon>
        <taxon>Magnoliopsida</taxon>
        <taxon>eudicotyledons</taxon>
        <taxon>Gunneridae</taxon>
        <taxon>Pentapetalae</taxon>
        <taxon>rosids</taxon>
        <taxon>fabids</taxon>
        <taxon>Rosales</taxon>
        <taxon>Rosaceae</taxon>
        <taxon>Amygdaloideae</taxon>
        <taxon>Maleae</taxon>
        <taxon>Malus</taxon>
    </lineage>
</organism>
<dbReference type="EMBL" id="RDQH01000338">
    <property type="protein sequence ID" value="RXH81708.1"/>
    <property type="molecule type" value="Genomic_DNA"/>
</dbReference>
<feature type="transmembrane region" description="Helical" evidence="1">
    <location>
        <begin position="260"/>
        <end position="279"/>
    </location>
</feature>
<keyword evidence="1" id="KW-0812">Transmembrane</keyword>
<sequence>MEWPKPTCLDPLAVPHGVFPAFCPPFCLLSIMRFHPTPIDHGLLTEFNCVGAFWTKTNLVAAAEALYPLCYPSMPLHYLQSKHLRLSELDWLLGTVELIEKMNLKNKQVGVVSVGLNSIYLTERPNHYHESIRVILEEDMNLMFTESILGEQGTPIYKETTAANSHLLWNPMFAESILGDQGTPIYKETMAANSHLSWLSPPRIPTFFSRQWSWKSWICFYSKRRHDDNNIGNAGTSSFTTGSGSGRCIGACDSKLGSSINMIVMPLVLGVPVLIASFFPSTFYTNPGRNQVILENGR</sequence>
<comment type="caution">
    <text evidence="2">The sequence shown here is derived from an EMBL/GenBank/DDBJ whole genome shotgun (WGS) entry which is preliminary data.</text>
</comment>
<name>A0A498IDH5_MALDO</name>
<protein>
    <submittedName>
        <fullName evidence="2">Uncharacterized protein</fullName>
    </submittedName>
</protein>
<dbReference type="Proteomes" id="UP000290289">
    <property type="component" value="Chromosome 12"/>
</dbReference>
<proteinExistence type="predicted"/>
<keyword evidence="3" id="KW-1185">Reference proteome</keyword>